<sequence length="230" mass="25158">MEQVGLEVETIKISKDAMPEDKVESDATTDEGKQSPEQGKLVFATGERGLPSLNRGYRTPDPSLSRLPKCGALELMVAAENGLADAEFPRGYDTPRCVETKPWNTAKEVRTPSPWLSRIRTPSPLLQRAYDLPPPLAFSPLLPGSRVRAKSPWSTSSSAGEVDPPSRGSIGHPYSCGAACKYSGKPRGCKEGRNCDHCHLCPWKRTRVDKAPTDGGAGRYKTRSRKRHSN</sequence>
<feature type="region of interest" description="Disordered" evidence="1">
    <location>
        <begin position="1"/>
        <end position="65"/>
    </location>
</feature>
<reference evidence="3" key="2">
    <citation type="submission" date="2024-04" db="EMBL/GenBank/DDBJ databases">
        <authorList>
            <person name="Chen Y."/>
            <person name="Shah S."/>
            <person name="Dougan E. K."/>
            <person name="Thang M."/>
            <person name="Chan C."/>
        </authorList>
    </citation>
    <scope>NUCLEOTIDE SEQUENCE [LARGE SCALE GENOMIC DNA]</scope>
</reference>
<proteinExistence type="predicted"/>
<organism evidence="2">
    <name type="scientific">Cladocopium goreaui</name>
    <dbReference type="NCBI Taxonomy" id="2562237"/>
    <lineage>
        <taxon>Eukaryota</taxon>
        <taxon>Sar</taxon>
        <taxon>Alveolata</taxon>
        <taxon>Dinophyceae</taxon>
        <taxon>Suessiales</taxon>
        <taxon>Symbiodiniaceae</taxon>
        <taxon>Cladocopium</taxon>
    </lineage>
</organism>
<feature type="region of interest" description="Disordered" evidence="1">
    <location>
        <begin position="143"/>
        <end position="168"/>
    </location>
</feature>
<feature type="compositionally biased region" description="Basic and acidic residues" evidence="1">
    <location>
        <begin position="9"/>
        <end position="34"/>
    </location>
</feature>
<reference evidence="2" key="1">
    <citation type="submission" date="2022-10" db="EMBL/GenBank/DDBJ databases">
        <authorList>
            <person name="Chen Y."/>
            <person name="Dougan E. K."/>
            <person name="Chan C."/>
            <person name="Rhodes N."/>
            <person name="Thang M."/>
        </authorList>
    </citation>
    <scope>NUCLEOTIDE SEQUENCE</scope>
</reference>
<keyword evidence="5" id="KW-1185">Reference proteome</keyword>
<feature type="compositionally biased region" description="Basic residues" evidence="1">
    <location>
        <begin position="220"/>
        <end position="230"/>
    </location>
</feature>
<dbReference type="EMBL" id="CAMXCT020002888">
    <property type="protein sequence ID" value="CAL1154464.1"/>
    <property type="molecule type" value="Genomic_DNA"/>
</dbReference>
<evidence type="ECO:0000256" key="1">
    <source>
        <dbReference type="SAM" id="MobiDB-lite"/>
    </source>
</evidence>
<accession>A0A9P1G4W2</accession>
<comment type="caution">
    <text evidence="2">The sequence shown here is derived from an EMBL/GenBank/DDBJ whole genome shotgun (WGS) entry which is preliminary data.</text>
</comment>
<evidence type="ECO:0000313" key="5">
    <source>
        <dbReference type="Proteomes" id="UP001152797"/>
    </source>
</evidence>
<dbReference type="EMBL" id="CAMXCT010002888">
    <property type="protein sequence ID" value="CAI4001089.1"/>
    <property type="molecule type" value="Genomic_DNA"/>
</dbReference>
<dbReference type="Proteomes" id="UP001152797">
    <property type="component" value="Unassembled WGS sequence"/>
</dbReference>
<gene>
    <name evidence="2" type="ORF">C1SCF055_LOCUS27163</name>
</gene>
<feature type="region of interest" description="Disordered" evidence="1">
    <location>
        <begin position="207"/>
        <end position="230"/>
    </location>
</feature>
<evidence type="ECO:0000313" key="2">
    <source>
        <dbReference type="EMBL" id="CAI4001089.1"/>
    </source>
</evidence>
<name>A0A9P1G4W2_9DINO</name>
<protein>
    <submittedName>
        <fullName evidence="4">C3H1-type domain-containing protein</fullName>
    </submittedName>
</protein>
<dbReference type="EMBL" id="CAMXCT030002888">
    <property type="protein sequence ID" value="CAL4788401.1"/>
    <property type="molecule type" value="Genomic_DNA"/>
</dbReference>
<feature type="region of interest" description="Disordered" evidence="1">
    <location>
        <begin position="88"/>
        <end position="116"/>
    </location>
</feature>
<evidence type="ECO:0000313" key="4">
    <source>
        <dbReference type="EMBL" id="CAL4788401.1"/>
    </source>
</evidence>
<evidence type="ECO:0000313" key="3">
    <source>
        <dbReference type="EMBL" id="CAL1154464.1"/>
    </source>
</evidence>
<dbReference type="OrthoDB" id="422417at2759"/>
<dbReference type="AlphaFoldDB" id="A0A9P1G4W2"/>